<dbReference type="InterPro" id="IPR003607">
    <property type="entry name" value="HD/PDEase_dom"/>
</dbReference>
<dbReference type="EMBL" id="QMQA01000322">
    <property type="protein sequence ID" value="RLE10423.1"/>
    <property type="molecule type" value="Genomic_DNA"/>
</dbReference>
<comment type="caution">
    <text evidence="2">The sequence shown here is derived from an EMBL/GenBank/DDBJ whole genome shotgun (WGS) entry which is preliminary data.</text>
</comment>
<sequence length="186" mass="20901">MSWPTREEAFALLKQFTKNENLIKHALAVEAAMRAYAQKFGQDPDKWGVTGLLHDFDYEKYPSAKDHPFKGAKILEEKGYPEEMIQAILAHGDHTGVPRKTLLAKTLYAVDELTGLIVAVALVRPSKKISEVNVKSIMKKWKDKAFARGVNRENIEKGAKELGVQLEEHVECVLEAMKNVSEKLGL</sequence>
<dbReference type="NCBIfam" id="TIGR00277">
    <property type="entry name" value="HDIG"/>
    <property type="match status" value="1"/>
</dbReference>
<dbReference type="Proteomes" id="UP000280417">
    <property type="component" value="Unassembled WGS sequence"/>
</dbReference>
<dbReference type="SMART" id="SM00471">
    <property type="entry name" value="HDc"/>
    <property type="match status" value="1"/>
</dbReference>
<evidence type="ECO:0000313" key="3">
    <source>
        <dbReference type="Proteomes" id="UP000280417"/>
    </source>
</evidence>
<dbReference type="PANTHER" id="PTHR38659:SF1">
    <property type="entry name" value="METAL DEPENDENT PHOSPHOHYDROLASE"/>
    <property type="match status" value="1"/>
</dbReference>
<evidence type="ECO:0000313" key="2">
    <source>
        <dbReference type="EMBL" id="RLE10423.1"/>
    </source>
</evidence>
<dbReference type="CDD" id="cd00077">
    <property type="entry name" value="HDc"/>
    <property type="match status" value="1"/>
</dbReference>
<gene>
    <name evidence="2" type="ORF">DRJ04_09245</name>
</gene>
<dbReference type="SUPFAM" id="SSF109604">
    <property type="entry name" value="HD-domain/PDEase-like"/>
    <property type="match status" value="1"/>
</dbReference>
<name>A0A662D9G1_UNCAE</name>
<dbReference type="PANTHER" id="PTHR38659">
    <property type="entry name" value="METAL-DEPENDENT PHOSPHOHYDROLASE"/>
    <property type="match status" value="1"/>
</dbReference>
<dbReference type="Pfam" id="PF01966">
    <property type="entry name" value="HD"/>
    <property type="match status" value="1"/>
</dbReference>
<dbReference type="AlphaFoldDB" id="A0A662D9G1"/>
<protein>
    <submittedName>
        <fullName evidence="2">HAD family hydrolase</fullName>
    </submittedName>
</protein>
<dbReference type="GO" id="GO:0016787">
    <property type="term" value="F:hydrolase activity"/>
    <property type="evidence" value="ECO:0007669"/>
    <property type="project" value="UniProtKB-KW"/>
</dbReference>
<proteinExistence type="predicted"/>
<reference evidence="2 3" key="1">
    <citation type="submission" date="2018-06" db="EMBL/GenBank/DDBJ databases">
        <title>Extensive metabolic versatility and redundancy in microbially diverse, dynamic hydrothermal sediments.</title>
        <authorList>
            <person name="Dombrowski N."/>
            <person name="Teske A."/>
            <person name="Baker B.J."/>
        </authorList>
    </citation>
    <scope>NUCLEOTIDE SEQUENCE [LARGE SCALE GENOMIC DNA]</scope>
    <source>
        <strain evidence="2">B3_G15</strain>
    </source>
</reference>
<dbReference type="InterPro" id="IPR006675">
    <property type="entry name" value="HDIG_dom"/>
</dbReference>
<feature type="domain" description="HD/PDEase" evidence="1">
    <location>
        <begin position="18"/>
        <end position="125"/>
    </location>
</feature>
<keyword evidence="2" id="KW-0378">Hydrolase</keyword>
<organism evidence="2 3">
    <name type="scientific">Aerophobetes bacterium</name>
    <dbReference type="NCBI Taxonomy" id="2030807"/>
    <lineage>
        <taxon>Bacteria</taxon>
        <taxon>Candidatus Aerophobota</taxon>
    </lineage>
</organism>
<accession>A0A662D9G1</accession>
<evidence type="ECO:0000259" key="1">
    <source>
        <dbReference type="SMART" id="SM00471"/>
    </source>
</evidence>
<dbReference type="Gene3D" id="1.10.3210.10">
    <property type="entry name" value="Hypothetical protein af1432"/>
    <property type="match status" value="1"/>
</dbReference>
<dbReference type="InterPro" id="IPR006674">
    <property type="entry name" value="HD_domain"/>
</dbReference>